<feature type="transmembrane region" description="Helical" evidence="1">
    <location>
        <begin position="144"/>
        <end position="164"/>
    </location>
</feature>
<keyword evidence="1" id="KW-0812">Transmembrane</keyword>
<feature type="transmembrane region" description="Helical" evidence="1">
    <location>
        <begin position="170"/>
        <end position="191"/>
    </location>
</feature>
<accession>A0A137P5Z2</accession>
<organism evidence="2 3">
    <name type="scientific">Conidiobolus coronatus (strain ATCC 28846 / CBS 209.66 / NRRL 28638)</name>
    <name type="common">Delacroixia coronata</name>
    <dbReference type="NCBI Taxonomy" id="796925"/>
    <lineage>
        <taxon>Eukaryota</taxon>
        <taxon>Fungi</taxon>
        <taxon>Fungi incertae sedis</taxon>
        <taxon>Zoopagomycota</taxon>
        <taxon>Entomophthoromycotina</taxon>
        <taxon>Entomophthoromycetes</taxon>
        <taxon>Entomophthorales</taxon>
        <taxon>Ancylistaceae</taxon>
        <taxon>Conidiobolus</taxon>
    </lineage>
</organism>
<dbReference type="EMBL" id="KQ964505">
    <property type="protein sequence ID" value="KXN70351.1"/>
    <property type="molecule type" value="Genomic_DNA"/>
</dbReference>
<protein>
    <submittedName>
        <fullName evidence="2">Uncharacterized protein</fullName>
    </submittedName>
</protein>
<evidence type="ECO:0000313" key="2">
    <source>
        <dbReference type="EMBL" id="KXN70351.1"/>
    </source>
</evidence>
<feature type="transmembrane region" description="Helical" evidence="1">
    <location>
        <begin position="12"/>
        <end position="31"/>
    </location>
</feature>
<proteinExistence type="predicted"/>
<name>A0A137P5Z2_CONC2</name>
<dbReference type="AlphaFoldDB" id="A0A137P5Z2"/>
<gene>
    <name evidence="2" type="ORF">CONCODRAFT_85379</name>
</gene>
<reference evidence="2 3" key="1">
    <citation type="journal article" date="2015" name="Genome Biol. Evol.">
        <title>Phylogenomic analyses indicate that early fungi evolved digesting cell walls of algal ancestors of land plants.</title>
        <authorList>
            <person name="Chang Y."/>
            <person name="Wang S."/>
            <person name="Sekimoto S."/>
            <person name="Aerts A.L."/>
            <person name="Choi C."/>
            <person name="Clum A."/>
            <person name="LaButti K.M."/>
            <person name="Lindquist E.A."/>
            <person name="Yee Ngan C."/>
            <person name="Ohm R.A."/>
            <person name="Salamov A.A."/>
            <person name="Grigoriev I.V."/>
            <person name="Spatafora J.W."/>
            <person name="Berbee M.L."/>
        </authorList>
    </citation>
    <scope>NUCLEOTIDE SEQUENCE [LARGE SCALE GENOMIC DNA]</scope>
    <source>
        <strain evidence="2 3">NRRL 28638</strain>
    </source>
</reference>
<feature type="transmembrane region" description="Helical" evidence="1">
    <location>
        <begin position="93"/>
        <end position="113"/>
    </location>
</feature>
<feature type="transmembrane region" description="Helical" evidence="1">
    <location>
        <begin position="43"/>
        <end position="61"/>
    </location>
</feature>
<feature type="transmembrane region" description="Helical" evidence="1">
    <location>
        <begin position="119"/>
        <end position="137"/>
    </location>
</feature>
<keyword evidence="1" id="KW-1133">Transmembrane helix</keyword>
<evidence type="ECO:0000256" key="1">
    <source>
        <dbReference type="SAM" id="Phobius"/>
    </source>
</evidence>
<dbReference type="Proteomes" id="UP000070444">
    <property type="component" value="Unassembled WGS sequence"/>
</dbReference>
<feature type="transmembrane region" description="Helical" evidence="1">
    <location>
        <begin position="67"/>
        <end position="86"/>
    </location>
</feature>
<keyword evidence="1" id="KW-0472">Membrane</keyword>
<sequence length="236" mass="25901">MDKITFEEALYILIGIAGIAVSVYLLIFEDLTFNRSEVAKVNGVTRGLALVFWFMILPSSGDYKLQWTLLLSFLAVGTGLGTTKLVDRYGTKFYSIPRFLLGFGLSSLVTYMALGDLNYNFVLASITGLLFTPMAFLTPSFMFAFIAIILSTGLLSLSIILITIAEFEANTIVCTVAYIIGAISGTTRLIYYCRYSSQHTANSSKITSEGESQPIINNEKQSYSTVTVDEEANIGK</sequence>
<evidence type="ECO:0000313" key="3">
    <source>
        <dbReference type="Proteomes" id="UP000070444"/>
    </source>
</evidence>
<keyword evidence="3" id="KW-1185">Reference proteome</keyword>